<evidence type="ECO:0000256" key="1">
    <source>
        <dbReference type="ARBA" id="ARBA00004370"/>
    </source>
</evidence>
<evidence type="ECO:0000256" key="9">
    <source>
        <dbReference type="SAM" id="Phobius"/>
    </source>
</evidence>
<evidence type="ECO:0000256" key="6">
    <source>
        <dbReference type="ARBA" id="ARBA00023136"/>
    </source>
</evidence>
<dbReference type="Pfam" id="PF06298">
    <property type="entry name" value="PsbY"/>
    <property type="match status" value="1"/>
</dbReference>
<dbReference type="GO" id="GO:0030145">
    <property type="term" value="F:manganese ion binding"/>
    <property type="evidence" value="ECO:0007669"/>
    <property type="project" value="InterPro"/>
</dbReference>
<dbReference type="OrthoDB" id="561045at2"/>
<dbReference type="GO" id="GO:0009523">
    <property type="term" value="C:photosystem II"/>
    <property type="evidence" value="ECO:0007669"/>
    <property type="project" value="UniProtKB-KW"/>
</dbReference>
<comment type="function">
    <text evidence="8">Loosely associated component of the core of photosystem II (PSII). PSII is a light-driven water plastoquinone oxidoreductase, using light energy to abstract electrons from H(2)O, generating a proton gradient subsequently used for ATP formation.</text>
</comment>
<evidence type="ECO:0000256" key="8">
    <source>
        <dbReference type="HAMAP-Rule" id="MF_00717"/>
    </source>
</evidence>
<dbReference type="HAMAP" id="MF_00717">
    <property type="entry name" value="PSII_PsbY"/>
    <property type="match status" value="1"/>
</dbReference>
<keyword evidence="5 8" id="KW-0793">Thylakoid</keyword>
<keyword evidence="4 8" id="KW-1133">Transmembrane helix</keyword>
<dbReference type="InterPro" id="IPR009388">
    <property type="entry name" value="PSII_PsbY"/>
</dbReference>
<dbReference type="GO" id="GO:0015979">
    <property type="term" value="P:photosynthesis"/>
    <property type="evidence" value="ECO:0007669"/>
    <property type="project" value="UniProtKB-UniRule"/>
</dbReference>
<gene>
    <name evidence="8" type="primary">psbY</name>
    <name evidence="10" type="ORF">FRE64_04440</name>
</gene>
<feature type="transmembrane region" description="Helical" evidence="9">
    <location>
        <begin position="6"/>
        <end position="28"/>
    </location>
</feature>
<evidence type="ECO:0000256" key="4">
    <source>
        <dbReference type="ARBA" id="ARBA00022989"/>
    </source>
</evidence>
<reference evidence="10" key="1">
    <citation type="submission" date="2019-08" db="EMBL/GenBank/DDBJ databases">
        <title>Carotenoids and Carotenoid Binding Proteins in the Halophilic Cyanobacterium Euhalothece sp. ZM00.</title>
        <authorList>
            <person name="Cho S.M."/>
            <person name="Song J.Y."/>
            <person name="Park Y.-I."/>
        </authorList>
    </citation>
    <scope>NUCLEOTIDE SEQUENCE [LARGE SCALE GENOMIC DNA]</scope>
    <source>
        <strain evidence="10">Z-M001</strain>
    </source>
</reference>
<keyword evidence="2 8" id="KW-0602">Photosynthesis</keyword>
<sequence length="40" mass="4470">MDWRILIVLAPVMVAAGWAVFNIGAIALRQAQDFLNRQNS</sequence>
<comment type="subcellular location">
    <subcellularLocation>
        <location evidence="8">Cellular thylakoid membrane</location>
        <topology evidence="8">Single-pass membrane protein</topology>
    </subcellularLocation>
    <subcellularLocation>
        <location evidence="1">Membrane</location>
    </subcellularLocation>
</comment>
<organism evidence="10 11">
    <name type="scientific">Euhalothece natronophila Z-M001</name>
    <dbReference type="NCBI Taxonomy" id="522448"/>
    <lineage>
        <taxon>Bacteria</taxon>
        <taxon>Bacillati</taxon>
        <taxon>Cyanobacteriota</taxon>
        <taxon>Cyanophyceae</taxon>
        <taxon>Oscillatoriophycideae</taxon>
        <taxon>Chroococcales</taxon>
        <taxon>Halothecacae</taxon>
        <taxon>Halothece cluster</taxon>
        <taxon>Euhalothece</taxon>
    </lineage>
</organism>
<proteinExistence type="inferred from homology"/>
<protein>
    <recommendedName>
        <fullName evidence="8">Photosystem II reaction center protein Y</fullName>
    </recommendedName>
</protein>
<feature type="topological domain" description="Lumenal" evidence="8">
    <location>
        <begin position="1"/>
        <end position="4"/>
    </location>
</feature>
<evidence type="ECO:0000313" key="10">
    <source>
        <dbReference type="EMBL" id="QDZ39245.1"/>
    </source>
</evidence>
<dbReference type="NCBIfam" id="NF009711">
    <property type="entry name" value="PRK13240.1"/>
    <property type="match status" value="1"/>
</dbReference>
<evidence type="ECO:0000313" key="11">
    <source>
        <dbReference type="Proteomes" id="UP000318453"/>
    </source>
</evidence>
<keyword evidence="7 8" id="KW-0604">Photosystem II</keyword>
<dbReference type="KEGG" id="enn:FRE64_04440"/>
<feature type="topological domain" description="Lumenal" evidence="8">
    <location>
        <begin position="24"/>
        <end position="40"/>
    </location>
</feature>
<dbReference type="EMBL" id="CP042326">
    <property type="protein sequence ID" value="QDZ39245.1"/>
    <property type="molecule type" value="Genomic_DNA"/>
</dbReference>
<keyword evidence="11" id="KW-1185">Reference proteome</keyword>
<comment type="similarity">
    <text evidence="8">Belongs to the PsbY family.</text>
</comment>
<dbReference type="GO" id="GO:0031676">
    <property type="term" value="C:plasma membrane-derived thylakoid membrane"/>
    <property type="evidence" value="ECO:0007669"/>
    <property type="project" value="UniProtKB-SubCell"/>
</dbReference>
<evidence type="ECO:0000256" key="5">
    <source>
        <dbReference type="ARBA" id="ARBA00023078"/>
    </source>
</evidence>
<dbReference type="AlphaFoldDB" id="A0A5B8NLU7"/>
<accession>A0A5B8NLU7</accession>
<dbReference type="RefSeq" id="WP_146294851.1">
    <property type="nucleotide sequence ID" value="NZ_CP042326.1"/>
</dbReference>
<evidence type="ECO:0000256" key="3">
    <source>
        <dbReference type="ARBA" id="ARBA00022692"/>
    </source>
</evidence>
<keyword evidence="6 8" id="KW-0472">Membrane</keyword>
<keyword evidence="3 8" id="KW-0812">Transmembrane</keyword>
<evidence type="ECO:0000256" key="2">
    <source>
        <dbReference type="ARBA" id="ARBA00022531"/>
    </source>
</evidence>
<name>A0A5B8NLU7_9CHRO</name>
<evidence type="ECO:0000256" key="7">
    <source>
        <dbReference type="ARBA" id="ARBA00023276"/>
    </source>
</evidence>
<dbReference type="Proteomes" id="UP000318453">
    <property type="component" value="Chromosome"/>
</dbReference>
<comment type="subunit">
    <text evidence="8">PSII is composed of 1 copy each of membrane proteins PsbA, PsbB, PsbC, PsbD, PsbE, PsbF, PsbH, PsbI, PsbJ, PsbK, PsbL, PsbM, PsbT, PsbX, PsbY, PsbZ, Psb30/Ycf12, peripheral proteins PsbO, CyanoQ (PsbQ), PsbU, PsbV and a large number of cofactors. It forms dimeric complexes.</text>
</comment>